<protein>
    <recommendedName>
        <fullName evidence="4">Transmembrane protein</fullName>
    </recommendedName>
</protein>
<gene>
    <name evidence="2" type="ORF">AAE039_15775</name>
</gene>
<comment type="caution">
    <text evidence="2">The sequence shown here is derived from an EMBL/GenBank/DDBJ whole genome shotgun (WGS) entry which is preliminary data.</text>
</comment>
<keyword evidence="1" id="KW-0732">Signal</keyword>
<proteinExistence type="predicted"/>
<evidence type="ECO:0000313" key="3">
    <source>
        <dbReference type="Proteomes" id="UP001455088"/>
    </source>
</evidence>
<reference evidence="2 3" key="1">
    <citation type="submission" date="2024-04" db="EMBL/GenBank/DDBJ databases">
        <title>Bacterial endophytes with biocontrol capabilities against important plant pathogens.</title>
        <authorList>
            <person name="Alayande K.A."/>
        </authorList>
    </citation>
    <scope>NUCLEOTIDE SEQUENCE [LARGE SCALE GENOMIC DNA]</scope>
    <source>
        <strain evidence="2 3">KV22</strain>
    </source>
</reference>
<evidence type="ECO:0000313" key="2">
    <source>
        <dbReference type="EMBL" id="MEL3955018.1"/>
    </source>
</evidence>
<dbReference type="EMBL" id="JBBYHY010000008">
    <property type="protein sequence ID" value="MEL3955018.1"/>
    <property type="molecule type" value="Genomic_DNA"/>
</dbReference>
<organism evidence="2 3">
    <name type="scientific">Stenotrophomonas bentonitica</name>
    <dbReference type="NCBI Taxonomy" id="1450134"/>
    <lineage>
        <taxon>Bacteria</taxon>
        <taxon>Pseudomonadati</taxon>
        <taxon>Pseudomonadota</taxon>
        <taxon>Gammaproteobacteria</taxon>
        <taxon>Lysobacterales</taxon>
        <taxon>Lysobacteraceae</taxon>
        <taxon>Stenotrophomonas</taxon>
    </lineage>
</organism>
<evidence type="ECO:0008006" key="4">
    <source>
        <dbReference type="Google" id="ProtNLM"/>
    </source>
</evidence>
<dbReference type="RefSeq" id="WP_019184158.1">
    <property type="nucleotide sequence ID" value="NZ_JBBYHY010000008.1"/>
</dbReference>
<name>A0ABU9JQ97_9GAMM</name>
<feature type="chain" id="PRO_5045688194" description="Transmembrane protein" evidence="1">
    <location>
        <begin position="30"/>
        <end position="60"/>
    </location>
</feature>
<keyword evidence="3" id="KW-1185">Reference proteome</keyword>
<dbReference type="Proteomes" id="UP001455088">
    <property type="component" value="Unassembled WGS sequence"/>
</dbReference>
<evidence type="ECO:0000256" key="1">
    <source>
        <dbReference type="SAM" id="SignalP"/>
    </source>
</evidence>
<accession>A0ABU9JQ97</accession>
<sequence>MKSKTRLLSALSGVTLICALAFASSQALATSSQPKPLAGCEDQPGCTYGGHGLYLCCEPL</sequence>
<feature type="signal peptide" evidence="1">
    <location>
        <begin position="1"/>
        <end position="29"/>
    </location>
</feature>